<dbReference type="SMART" id="SM00028">
    <property type="entry name" value="TPR"/>
    <property type="match status" value="3"/>
</dbReference>
<dbReference type="SUPFAM" id="SSF48452">
    <property type="entry name" value="TPR-like"/>
    <property type="match status" value="1"/>
</dbReference>
<keyword evidence="8" id="KW-0802">TPR repeat</keyword>
<evidence type="ECO:0000256" key="4">
    <source>
        <dbReference type="ARBA" id="ARBA00007920"/>
    </source>
</evidence>
<dbReference type="GeneID" id="98177882"/>
<evidence type="ECO:0000313" key="11">
    <source>
        <dbReference type="Proteomes" id="UP001628179"/>
    </source>
</evidence>
<keyword evidence="7" id="KW-0472">Membrane</keyword>
<dbReference type="SUPFAM" id="SSF53474">
    <property type="entry name" value="alpha/beta-Hydrolases"/>
    <property type="match status" value="1"/>
</dbReference>
<keyword evidence="11" id="KW-1185">Reference proteome</keyword>
<dbReference type="Proteomes" id="UP001628179">
    <property type="component" value="Unassembled WGS sequence"/>
</dbReference>
<evidence type="ECO:0000256" key="3">
    <source>
        <dbReference type="ARBA" id="ARBA00004370"/>
    </source>
</evidence>
<comment type="caution">
    <text evidence="10">The sequence shown here is derived from an EMBL/GenBank/DDBJ whole genome shotgun (WGS) entry which is preliminary data.</text>
</comment>
<dbReference type="Pfam" id="PF05057">
    <property type="entry name" value="DUF676"/>
    <property type="match status" value="1"/>
</dbReference>
<evidence type="ECO:0000256" key="6">
    <source>
        <dbReference type="ARBA" id="ARBA00023128"/>
    </source>
</evidence>
<dbReference type="SUPFAM" id="SSF52540">
    <property type="entry name" value="P-loop containing nucleoside triphosphate hydrolases"/>
    <property type="match status" value="1"/>
</dbReference>
<comment type="subcellular location">
    <subcellularLocation>
        <location evidence="2">Endoplasmic reticulum</location>
    </subcellularLocation>
    <subcellularLocation>
        <location evidence="3">Membrane</location>
    </subcellularLocation>
    <subcellularLocation>
        <location evidence="1">Mitochondrion</location>
    </subcellularLocation>
</comment>
<accession>A0ABQ0GGP3</accession>
<evidence type="ECO:0000256" key="1">
    <source>
        <dbReference type="ARBA" id="ARBA00004173"/>
    </source>
</evidence>
<organism evidence="10 11">
    <name type="scientific">Madurella fahalii</name>
    <dbReference type="NCBI Taxonomy" id="1157608"/>
    <lineage>
        <taxon>Eukaryota</taxon>
        <taxon>Fungi</taxon>
        <taxon>Dikarya</taxon>
        <taxon>Ascomycota</taxon>
        <taxon>Pezizomycotina</taxon>
        <taxon>Sordariomycetes</taxon>
        <taxon>Sordariomycetidae</taxon>
        <taxon>Sordariales</taxon>
        <taxon>Sordariales incertae sedis</taxon>
        <taxon>Madurella</taxon>
    </lineage>
</organism>
<protein>
    <recommendedName>
        <fullName evidence="9">DUF676 domain-containing protein</fullName>
    </recommendedName>
</protein>
<dbReference type="Gene3D" id="3.40.50.1820">
    <property type="entry name" value="alpha/beta hydrolase"/>
    <property type="match status" value="1"/>
</dbReference>
<dbReference type="Pfam" id="PF13374">
    <property type="entry name" value="TPR_10"/>
    <property type="match status" value="1"/>
</dbReference>
<evidence type="ECO:0000313" key="10">
    <source>
        <dbReference type="EMBL" id="GAB1316929.1"/>
    </source>
</evidence>
<proteinExistence type="inferred from homology"/>
<sequence length="759" mass="84675">MASSKFPHLVDRTKRALARGPRMLSQTVEHPQGLEVVSEGHDPIIVALHGLNGHREKTWTAENGVHWLRDLLPEDLPQARILCWGYDANTHITDRVSWQYLYDHAITLVSDLCRKRKLTKFIDRPIIFVAHSLGGLVLKSALIHSDAARPGALADHRSIKLSTHGILFMGTPHQGGNGVRLGRVLANVASLVVAANDRLLKHLERDSEWLQQQLGQYASISNDFVTKYAFEEYATPTVLGHRIMHQVVPKASAVVPGRADAEPIAIHADHTFMVRYSSKRDVGYVAVSEHLQIMVTDATDSVQQRWEGEARVDDARVNINRFALSLSLSGTTETIHFVAREEELAWMHQTLGRQPGRCTVVVHGLGGMGKTQLAIAYMKRHRNDYSASIWLNARDETSLNQSFRNAALRILGEHPNLSYMQTAVSDKDSDASLAVRSTSRTQTMEQSSVTTRSSTVQIGELLRLQNLRSIKDSLRILESTSGRTGAQDDAAAVALARKLDGLPLALSTADYESAWGQLQKLSPQLLTYENRAMYSTWDISFASIRRRSKSAAILLRLWAFFGKEDLCEADNNGSSPWMPETLGLLYMNQGRHKEAEAMYKRALEGYEKAWEPDHTSTLGIINNLGILYEKQRRYKEAEAIYKRALEGKEKAWGPEHTSTLGTVNNLGVLYRKQGRYKEAEAMYKRALEGYKKALGKEAAVTYVPFLNAVTNLGLLNASIGQAARAEELYKVALIGVRKVFGDSSDRHKSLEHLLASLSD</sequence>
<feature type="domain" description="DUF676" evidence="9">
    <location>
        <begin position="43"/>
        <end position="188"/>
    </location>
</feature>
<evidence type="ECO:0000256" key="7">
    <source>
        <dbReference type="ARBA" id="ARBA00023136"/>
    </source>
</evidence>
<feature type="repeat" description="TPR" evidence="8">
    <location>
        <begin position="618"/>
        <end position="651"/>
    </location>
</feature>
<dbReference type="InterPro" id="IPR007751">
    <property type="entry name" value="DUF676_lipase-like"/>
</dbReference>
<dbReference type="InterPro" id="IPR027417">
    <property type="entry name" value="P-loop_NTPase"/>
</dbReference>
<feature type="repeat" description="TPR" evidence="8">
    <location>
        <begin position="660"/>
        <end position="693"/>
    </location>
</feature>
<evidence type="ECO:0000259" key="9">
    <source>
        <dbReference type="Pfam" id="PF05057"/>
    </source>
</evidence>
<dbReference type="InterPro" id="IPR052374">
    <property type="entry name" value="SERAC1"/>
</dbReference>
<dbReference type="RefSeq" id="XP_070918660.1">
    <property type="nucleotide sequence ID" value="XM_071062559.1"/>
</dbReference>
<reference evidence="10 11" key="1">
    <citation type="submission" date="2024-09" db="EMBL/GenBank/DDBJ databases">
        <title>Itraconazole resistance in Madurella fahalii resulting from another homologue of gene encoding cytochrome P450 14-alpha sterol demethylase (CYP51).</title>
        <authorList>
            <person name="Yoshioka I."/>
            <person name="Fahal A.H."/>
            <person name="Kaneko S."/>
            <person name="Yaguchi T."/>
        </authorList>
    </citation>
    <scope>NUCLEOTIDE SEQUENCE [LARGE SCALE GENOMIC DNA]</scope>
    <source>
        <strain evidence="10 11">IFM 68171</strain>
    </source>
</reference>
<dbReference type="Gene3D" id="3.40.50.300">
    <property type="entry name" value="P-loop containing nucleotide triphosphate hydrolases"/>
    <property type="match status" value="1"/>
</dbReference>
<dbReference type="PROSITE" id="PS50005">
    <property type="entry name" value="TPR"/>
    <property type="match status" value="2"/>
</dbReference>
<name>A0ABQ0GGP3_9PEZI</name>
<evidence type="ECO:0000256" key="2">
    <source>
        <dbReference type="ARBA" id="ARBA00004240"/>
    </source>
</evidence>
<gene>
    <name evidence="10" type="ORF">MFIFM68171_07139</name>
</gene>
<keyword evidence="5" id="KW-0256">Endoplasmic reticulum</keyword>
<dbReference type="InterPro" id="IPR011990">
    <property type="entry name" value="TPR-like_helical_dom_sf"/>
</dbReference>
<dbReference type="InterPro" id="IPR019734">
    <property type="entry name" value="TPR_rpt"/>
</dbReference>
<comment type="similarity">
    <text evidence="4">Belongs to the putative lipase ROG1 family.</text>
</comment>
<evidence type="ECO:0000256" key="5">
    <source>
        <dbReference type="ARBA" id="ARBA00022824"/>
    </source>
</evidence>
<dbReference type="InterPro" id="IPR029058">
    <property type="entry name" value="AB_hydrolase_fold"/>
</dbReference>
<keyword evidence="6" id="KW-0496">Mitochondrion</keyword>
<evidence type="ECO:0000256" key="8">
    <source>
        <dbReference type="PROSITE-ProRule" id="PRU00339"/>
    </source>
</evidence>
<dbReference type="PANTHER" id="PTHR48182">
    <property type="entry name" value="PROTEIN SERAC1"/>
    <property type="match status" value="1"/>
</dbReference>
<dbReference type="Gene3D" id="1.25.40.10">
    <property type="entry name" value="Tetratricopeptide repeat domain"/>
    <property type="match status" value="1"/>
</dbReference>
<dbReference type="PANTHER" id="PTHR48182:SF2">
    <property type="entry name" value="PROTEIN SERAC1"/>
    <property type="match status" value="1"/>
</dbReference>
<dbReference type="Pfam" id="PF13424">
    <property type="entry name" value="TPR_12"/>
    <property type="match status" value="1"/>
</dbReference>
<dbReference type="EMBL" id="BAAFSV010000004">
    <property type="protein sequence ID" value="GAB1316929.1"/>
    <property type="molecule type" value="Genomic_DNA"/>
</dbReference>